<name>B9D053_CAMRE</name>
<evidence type="ECO:0000313" key="2">
    <source>
        <dbReference type="Proteomes" id="UP000003082"/>
    </source>
</evidence>
<accession>B9D053</accession>
<evidence type="ECO:0000313" key="1">
    <source>
        <dbReference type="EMBL" id="EEF14612.1"/>
    </source>
</evidence>
<sequence length="56" mass="6322">MSDFSVNLADFIARAKSRAKSVSYFARKFKRLRLSKRGRFGASNLAANLSKIGRKK</sequence>
<protein>
    <submittedName>
        <fullName evidence="1">Uncharacterized protein</fullName>
    </submittedName>
</protein>
<organism evidence="1 2">
    <name type="scientific">Campylobacter rectus RM3267</name>
    <dbReference type="NCBI Taxonomy" id="553218"/>
    <lineage>
        <taxon>Bacteria</taxon>
        <taxon>Pseudomonadati</taxon>
        <taxon>Campylobacterota</taxon>
        <taxon>Epsilonproteobacteria</taxon>
        <taxon>Campylobacterales</taxon>
        <taxon>Campylobacteraceae</taxon>
        <taxon>Campylobacter</taxon>
    </lineage>
</organism>
<reference evidence="1 2" key="1">
    <citation type="submission" date="2008-08" db="EMBL/GenBank/DDBJ databases">
        <authorList>
            <person name="Madupu R."/>
            <person name="Durkin A.S."/>
            <person name="Torralba M."/>
            <person name="Methe B."/>
            <person name="Sutton G.G."/>
            <person name="Strausberg R.L."/>
            <person name="Nelson K.E."/>
        </authorList>
    </citation>
    <scope>NUCLEOTIDE SEQUENCE [LARGE SCALE GENOMIC DNA]</scope>
    <source>
        <strain evidence="1 2">RM3267</strain>
    </source>
</reference>
<dbReference type="STRING" id="553218.CAMRE0001_1367"/>
<dbReference type="Proteomes" id="UP000003082">
    <property type="component" value="Unassembled WGS sequence"/>
</dbReference>
<keyword evidence="2" id="KW-1185">Reference proteome</keyword>
<dbReference type="EMBL" id="ACFU01000005">
    <property type="protein sequence ID" value="EEF14612.1"/>
    <property type="molecule type" value="Genomic_DNA"/>
</dbReference>
<comment type="caution">
    <text evidence="1">The sequence shown here is derived from an EMBL/GenBank/DDBJ whole genome shotgun (WGS) entry which is preliminary data.</text>
</comment>
<proteinExistence type="predicted"/>
<dbReference type="AlphaFoldDB" id="B9D053"/>
<gene>
    <name evidence="1" type="ORF">CAMRE0001_1367</name>
</gene>